<feature type="non-terminal residue" evidence="2">
    <location>
        <position position="224"/>
    </location>
</feature>
<accession>A0AA41SDZ1</accession>
<gene>
    <name evidence="2" type="ORF">MKW94_002902</name>
</gene>
<protein>
    <submittedName>
        <fullName evidence="2">Uncharacterized protein</fullName>
    </submittedName>
</protein>
<feature type="region of interest" description="Disordered" evidence="1">
    <location>
        <begin position="151"/>
        <end position="171"/>
    </location>
</feature>
<evidence type="ECO:0000313" key="2">
    <source>
        <dbReference type="EMBL" id="MCL7034737.1"/>
    </source>
</evidence>
<dbReference type="AlphaFoldDB" id="A0AA41SDZ1"/>
<evidence type="ECO:0000313" key="3">
    <source>
        <dbReference type="Proteomes" id="UP001177140"/>
    </source>
</evidence>
<dbReference type="EMBL" id="JAJJMA010149215">
    <property type="protein sequence ID" value="MCL7034737.1"/>
    <property type="molecule type" value="Genomic_DNA"/>
</dbReference>
<proteinExistence type="predicted"/>
<comment type="caution">
    <text evidence="2">The sequence shown here is derived from an EMBL/GenBank/DDBJ whole genome shotgun (WGS) entry which is preliminary data.</text>
</comment>
<reference evidence="2" key="1">
    <citation type="submission" date="2022-03" db="EMBL/GenBank/DDBJ databases">
        <title>A functionally conserved STORR gene fusion in Papaver species that diverged 16.8 million years ago.</title>
        <authorList>
            <person name="Catania T."/>
        </authorList>
    </citation>
    <scope>NUCLEOTIDE SEQUENCE</scope>
    <source>
        <strain evidence="2">S-191538</strain>
    </source>
</reference>
<organism evidence="2 3">
    <name type="scientific">Papaver nudicaule</name>
    <name type="common">Iceland poppy</name>
    <dbReference type="NCBI Taxonomy" id="74823"/>
    <lineage>
        <taxon>Eukaryota</taxon>
        <taxon>Viridiplantae</taxon>
        <taxon>Streptophyta</taxon>
        <taxon>Embryophyta</taxon>
        <taxon>Tracheophyta</taxon>
        <taxon>Spermatophyta</taxon>
        <taxon>Magnoliopsida</taxon>
        <taxon>Ranunculales</taxon>
        <taxon>Papaveraceae</taxon>
        <taxon>Papaveroideae</taxon>
        <taxon>Papaver</taxon>
    </lineage>
</organism>
<keyword evidence="3" id="KW-1185">Reference proteome</keyword>
<name>A0AA41SDZ1_PAPNU</name>
<evidence type="ECO:0000256" key="1">
    <source>
        <dbReference type="SAM" id="MobiDB-lite"/>
    </source>
</evidence>
<dbReference type="Proteomes" id="UP001177140">
    <property type="component" value="Unassembled WGS sequence"/>
</dbReference>
<feature type="region of interest" description="Disordered" evidence="1">
    <location>
        <begin position="201"/>
        <end position="224"/>
    </location>
</feature>
<sequence length="224" mass="25279">PLLIRKCLENGKPNSSHIVKAFYWLVDVPVTYQPQRILIEVPVQVQQQVITPLSHILPRTPEENLVDVPIQEEILVDVPVMLQTFSVRSSNTVLGRRPEEEDKSLFDVHIQEDFIVDVPVSSHTCGVPSSSTILGMRPWEEGNDILRAPLGTFNAPASTSTTRMKPRTSRRRRGRFTPLILPKSPEIRAQLRAMYTAHKRATRNRNRGTEPVLHLTAGDALTNN</sequence>